<protein>
    <submittedName>
        <fullName evidence="3">Uncharacterized protein</fullName>
    </submittedName>
</protein>
<reference evidence="4" key="1">
    <citation type="submission" date="2016-06" db="EMBL/GenBank/DDBJ databases">
        <authorList>
            <person name="Varghese N."/>
            <person name="Submissions Spin"/>
        </authorList>
    </citation>
    <scope>NUCLEOTIDE SEQUENCE [LARGE SCALE GENOMIC DNA]</scope>
    <source>
        <strain evidence="4">DSM 43903</strain>
    </source>
</reference>
<feature type="compositionally biased region" description="Low complexity" evidence="1">
    <location>
        <begin position="530"/>
        <end position="549"/>
    </location>
</feature>
<feature type="compositionally biased region" description="Basic and acidic residues" evidence="1">
    <location>
        <begin position="738"/>
        <end position="747"/>
    </location>
</feature>
<feature type="compositionally biased region" description="Low complexity" evidence="1">
    <location>
        <begin position="64"/>
        <end position="124"/>
    </location>
</feature>
<feature type="transmembrane region" description="Helical" evidence="2">
    <location>
        <begin position="830"/>
        <end position="852"/>
    </location>
</feature>
<dbReference type="Proteomes" id="UP000199001">
    <property type="component" value="Unassembled WGS sequence"/>
</dbReference>
<feature type="compositionally biased region" description="Low complexity" evidence="1">
    <location>
        <begin position="146"/>
        <end position="164"/>
    </location>
</feature>
<keyword evidence="2" id="KW-0812">Transmembrane</keyword>
<evidence type="ECO:0000256" key="1">
    <source>
        <dbReference type="SAM" id="MobiDB-lite"/>
    </source>
</evidence>
<feature type="compositionally biased region" description="Low complexity" evidence="1">
    <location>
        <begin position="694"/>
        <end position="707"/>
    </location>
</feature>
<dbReference type="AlphaFoldDB" id="A0A1C6V0P0"/>
<proteinExistence type="predicted"/>
<evidence type="ECO:0000313" key="3">
    <source>
        <dbReference type="EMBL" id="SCL59590.1"/>
    </source>
</evidence>
<feature type="compositionally biased region" description="Low complexity" evidence="1">
    <location>
        <begin position="452"/>
        <end position="472"/>
    </location>
</feature>
<accession>A0A1C6V0P0</accession>
<feature type="compositionally biased region" description="Basic and acidic residues" evidence="1">
    <location>
        <begin position="677"/>
        <end position="693"/>
    </location>
</feature>
<feature type="compositionally biased region" description="Basic and acidic residues" evidence="1">
    <location>
        <begin position="574"/>
        <end position="603"/>
    </location>
</feature>
<feature type="compositionally biased region" description="Polar residues" evidence="1">
    <location>
        <begin position="203"/>
        <end position="213"/>
    </location>
</feature>
<keyword evidence="2" id="KW-1133">Transmembrane helix</keyword>
<evidence type="ECO:0000256" key="2">
    <source>
        <dbReference type="SAM" id="Phobius"/>
    </source>
</evidence>
<feature type="compositionally biased region" description="Low complexity" evidence="1">
    <location>
        <begin position="220"/>
        <end position="238"/>
    </location>
</feature>
<sequence>MTSEGTHHPGQQPDEVSPGAGGPAPYGDRPAQQGNGYGAPDLGWAPPPPSGQPNPPAWAAQNEQQQPGPAWGAAQAPQQSDQAPPAAWGPAGGSPQPAWAGAQGEQAGPAWAAAAPPPHAADQPEWAQGEQPSPAWSQPEPAARGAAQVPQATPAPQAWPAQQDDPARSGGWNAGQQDDQARSGGWNAGGEQRDAQPEWAQGEQPSPAWSQQPEPAARGAAQVPQATPAPQAWPAQQDDPARSGGWNAGQQDDQARPGGWADDAAPGDRSQHDDPNRSGGWNAQQDDPNRSGGWNAGGEQPPGASWAPPQDAQPQGDEWPARDEPVRVRGAASVPQQSDDRDANGWGPAEPASTPPARAAVGVPGDGGPQWGNGAESLPQRAGTNPVVPDVEPWSADEAWGRAETGEPAASRAGNGWEADRAEEPPIYQPAPGPGISPANAVPLPPQEQRVPGASLAAAPPADYAPPAQFAPEQSARDGGLPAYDQEQPAWAQAGSRHDEPQSPAGPVVPSPRTSPEAGGRASVPAPEGADAAAGSVSASAAVPLASRVMPPTDQALRPGGTPAPQPRVYGRPARPDAADEPERGEPNGHLPDHAPPRFDQGPEPRIAQDPGARFGQGPDARFDQDTRFGQAPDNRFDQDTRFGQAPDNRFDQDTRFGQAPDARLDQDTRFGQAPEQRFDQGQETRFDERDRGPAAFGAAAPAAPASPAAPPAFPPGVPSFVDAPASDRPVNGVRPHGNADRPEEHFGAPAAGAAVGGPPGYGPAPTAEPAPGGAFPAAFPPPGQQPGQQPGPSWDQGDADREQGRFDSFKPIAEPKTEAPPPKVRNGRVLAAVLVAAVLILAVPLGLLMLLGKVGGAEETPAFDPAVGSCVKQSGAGAAAADCGEAGAFTVVSKVDAKDKCADPAQPHVVLPGDGANRVLCLKPAGK</sequence>
<dbReference type="OrthoDB" id="3354134at2"/>
<organism evidence="3 4">
    <name type="scientific">Micromonospora citrea</name>
    <dbReference type="NCBI Taxonomy" id="47855"/>
    <lineage>
        <taxon>Bacteria</taxon>
        <taxon>Bacillati</taxon>
        <taxon>Actinomycetota</taxon>
        <taxon>Actinomycetes</taxon>
        <taxon>Micromonosporales</taxon>
        <taxon>Micromonosporaceae</taxon>
        <taxon>Micromonospora</taxon>
    </lineage>
</organism>
<keyword evidence="2" id="KW-0472">Membrane</keyword>
<name>A0A1C6V0P0_9ACTN</name>
<evidence type="ECO:0000313" key="4">
    <source>
        <dbReference type="Proteomes" id="UP000199001"/>
    </source>
</evidence>
<keyword evidence="4" id="KW-1185">Reference proteome</keyword>
<dbReference type="RefSeq" id="WP_091100114.1">
    <property type="nucleotide sequence ID" value="NZ_FMHZ01000002.1"/>
</dbReference>
<dbReference type="STRING" id="47855.GA0070606_3129"/>
<dbReference type="EMBL" id="FMHZ01000002">
    <property type="protein sequence ID" value="SCL59590.1"/>
    <property type="molecule type" value="Genomic_DNA"/>
</dbReference>
<feature type="region of interest" description="Disordered" evidence="1">
    <location>
        <begin position="1"/>
        <end position="804"/>
    </location>
</feature>
<feature type="compositionally biased region" description="Pro residues" evidence="1">
    <location>
        <begin position="708"/>
        <end position="718"/>
    </location>
</feature>
<feature type="compositionally biased region" description="Pro residues" evidence="1">
    <location>
        <begin position="45"/>
        <end position="56"/>
    </location>
</feature>
<gene>
    <name evidence="3" type="ORF">GA0070606_3129</name>
</gene>